<dbReference type="GO" id="GO:0005975">
    <property type="term" value="P:carbohydrate metabolic process"/>
    <property type="evidence" value="ECO:0007669"/>
    <property type="project" value="InterPro"/>
</dbReference>
<dbReference type="EMBL" id="LAZR01003397">
    <property type="protein sequence ID" value="KKN18759.1"/>
    <property type="molecule type" value="Genomic_DNA"/>
</dbReference>
<dbReference type="Pfam" id="PF03636">
    <property type="entry name" value="Glyco_hydro_65N"/>
    <property type="match status" value="1"/>
</dbReference>
<dbReference type="InterPro" id="IPR005196">
    <property type="entry name" value="Glyco_hydro_65_N"/>
</dbReference>
<reference evidence="2" key="1">
    <citation type="journal article" date="2015" name="Nature">
        <title>Complex archaea that bridge the gap between prokaryotes and eukaryotes.</title>
        <authorList>
            <person name="Spang A."/>
            <person name="Saw J.H."/>
            <person name="Jorgensen S.L."/>
            <person name="Zaremba-Niedzwiedzka K."/>
            <person name="Martijn J."/>
            <person name="Lind A.E."/>
            <person name="van Eijk R."/>
            <person name="Schleper C."/>
            <person name="Guy L."/>
            <person name="Ettema T.J."/>
        </authorList>
    </citation>
    <scope>NUCLEOTIDE SEQUENCE</scope>
</reference>
<name>A0A0F9NLG8_9ZZZZ</name>
<accession>A0A0F9NLG8</accession>
<evidence type="ECO:0000313" key="2">
    <source>
        <dbReference type="EMBL" id="KKN18759.1"/>
    </source>
</evidence>
<dbReference type="GO" id="GO:0003824">
    <property type="term" value="F:catalytic activity"/>
    <property type="evidence" value="ECO:0007669"/>
    <property type="project" value="InterPro"/>
</dbReference>
<proteinExistence type="predicted"/>
<organism evidence="2">
    <name type="scientific">marine sediment metagenome</name>
    <dbReference type="NCBI Taxonomy" id="412755"/>
    <lineage>
        <taxon>unclassified sequences</taxon>
        <taxon>metagenomes</taxon>
        <taxon>ecological metagenomes</taxon>
    </lineage>
</organism>
<feature type="domain" description="Glycoside hydrolase family 65 N-terminal" evidence="1">
    <location>
        <begin position="10"/>
        <end position="73"/>
    </location>
</feature>
<gene>
    <name evidence="2" type="ORF">LCGC14_0952440</name>
</gene>
<protein>
    <recommendedName>
        <fullName evidence="1">Glycoside hydrolase family 65 N-terminal domain-containing protein</fullName>
    </recommendedName>
</protein>
<dbReference type="Gene3D" id="2.70.98.40">
    <property type="entry name" value="Glycoside hydrolase, family 65, N-terminal domain"/>
    <property type="match status" value="1"/>
</dbReference>
<sequence>MADSRWTLVYEGFEPAQEGLREALCTLGNGYFATRGAADESAADDVHYPGTYLAGGYNRLSTDIAGRMVENEDCEARAAASCFISPKKNWRI</sequence>
<dbReference type="SUPFAM" id="SSF74650">
    <property type="entry name" value="Galactose mutarotase-like"/>
    <property type="match status" value="1"/>
</dbReference>
<dbReference type="InterPro" id="IPR037018">
    <property type="entry name" value="GH65_N"/>
</dbReference>
<evidence type="ECO:0000259" key="1">
    <source>
        <dbReference type="Pfam" id="PF03636"/>
    </source>
</evidence>
<dbReference type="GO" id="GO:0030246">
    <property type="term" value="F:carbohydrate binding"/>
    <property type="evidence" value="ECO:0007669"/>
    <property type="project" value="InterPro"/>
</dbReference>
<dbReference type="InterPro" id="IPR011013">
    <property type="entry name" value="Gal_mutarotase_sf_dom"/>
</dbReference>
<comment type="caution">
    <text evidence="2">The sequence shown here is derived from an EMBL/GenBank/DDBJ whole genome shotgun (WGS) entry which is preliminary data.</text>
</comment>
<dbReference type="AlphaFoldDB" id="A0A0F9NLG8"/>